<protein>
    <submittedName>
        <fullName evidence="1">Uncharacterized protein</fullName>
    </submittedName>
</protein>
<reference evidence="1" key="1">
    <citation type="submission" date="2024-06" db="EMBL/GenBank/DDBJ databases">
        <title>North American crayfish harbour diverse members of the Nudiviridae.</title>
        <authorList>
            <person name="Stratton C."/>
            <person name="Bojko J."/>
        </authorList>
    </citation>
    <scope>NUCLEOTIDE SEQUENCE</scope>
    <source>
        <strain evidence="1">142H</strain>
    </source>
</reference>
<gene>
    <name evidence="1" type="ORF">FpNV_032</name>
</gene>
<organism evidence="1">
    <name type="scientific">Faxonius propinquus nudivirus</name>
    <dbReference type="NCBI Taxonomy" id="3139431"/>
    <lineage>
        <taxon>Viruses</taxon>
        <taxon>Viruses incertae sedis</taxon>
        <taxon>Naldaviricetes</taxon>
        <taxon>Lefavirales</taxon>
        <taxon>Nudiviridae</taxon>
    </lineage>
</organism>
<dbReference type="EMBL" id="PP955094">
    <property type="protein sequence ID" value="XCH39277.1"/>
    <property type="molecule type" value="Genomic_DNA"/>
</dbReference>
<accession>A0AAU8GCZ5</accession>
<sequence>MVNKSDFLESVERIFDLQHSISKVIPSCEEQFWKNINLSKISLNYRNIDRLYKYNYNCIGFCYQQHTIYCRLIYNNKILFVLLHVNMDLWINCRLIGRNFIYITLNPTLFYYINIINKTSLHLSNDCFYFILLNHDEKLKKQFALDECVIETNFMSITTTLEPPSLLQLSLNAIEHDHLEYQKHKVSQKLYSKIKKHILLQQSIRECIYDNYIL</sequence>
<name>A0AAU8GCZ5_9VIRU</name>
<proteinExistence type="predicted"/>
<evidence type="ECO:0000313" key="1">
    <source>
        <dbReference type="EMBL" id="XCH39277.1"/>
    </source>
</evidence>